<feature type="coiled-coil region" evidence="1">
    <location>
        <begin position="19"/>
        <end position="84"/>
    </location>
</feature>
<gene>
    <name evidence="2" type="ORF">CONCODRAFT_4863</name>
</gene>
<organism evidence="2 3">
    <name type="scientific">Conidiobolus coronatus (strain ATCC 28846 / CBS 209.66 / NRRL 28638)</name>
    <name type="common">Delacroixia coronata</name>
    <dbReference type="NCBI Taxonomy" id="796925"/>
    <lineage>
        <taxon>Eukaryota</taxon>
        <taxon>Fungi</taxon>
        <taxon>Fungi incertae sedis</taxon>
        <taxon>Zoopagomycota</taxon>
        <taxon>Entomophthoromycotina</taxon>
        <taxon>Entomophthoromycetes</taxon>
        <taxon>Entomophthorales</taxon>
        <taxon>Ancylistaceae</taxon>
        <taxon>Conidiobolus</taxon>
    </lineage>
</organism>
<keyword evidence="3" id="KW-1185">Reference proteome</keyword>
<proteinExistence type="predicted"/>
<reference evidence="2 3" key="1">
    <citation type="journal article" date="2015" name="Genome Biol. Evol.">
        <title>Phylogenomic analyses indicate that early fungi evolved digesting cell walls of algal ancestors of land plants.</title>
        <authorList>
            <person name="Chang Y."/>
            <person name="Wang S."/>
            <person name="Sekimoto S."/>
            <person name="Aerts A.L."/>
            <person name="Choi C."/>
            <person name="Clum A."/>
            <person name="LaButti K.M."/>
            <person name="Lindquist E.A."/>
            <person name="Yee Ngan C."/>
            <person name="Ohm R.A."/>
            <person name="Salamov A.A."/>
            <person name="Grigoriev I.V."/>
            <person name="Spatafora J.W."/>
            <person name="Berbee M.L."/>
        </authorList>
    </citation>
    <scope>NUCLEOTIDE SEQUENCE [LARGE SCALE GENOMIC DNA]</scope>
    <source>
        <strain evidence="2 3">NRRL 28638</strain>
    </source>
</reference>
<name>A0A137PBG6_CONC2</name>
<evidence type="ECO:0000313" key="2">
    <source>
        <dbReference type="EMBL" id="KXN72324.1"/>
    </source>
</evidence>
<dbReference type="EMBL" id="KQ964455">
    <property type="protein sequence ID" value="KXN72324.1"/>
    <property type="molecule type" value="Genomic_DNA"/>
</dbReference>
<protein>
    <submittedName>
        <fullName evidence="2">Uncharacterized protein</fullName>
    </submittedName>
</protein>
<evidence type="ECO:0000256" key="1">
    <source>
        <dbReference type="SAM" id="Coils"/>
    </source>
</evidence>
<dbReference type="Proteomes" id="UP000070444">
    <property type="component" value="Unassembled WGS sequence"/>
</dbReference>
<sequence length="114" mass="13312">MNLEKLSSKTITELNSWLKTQYNINLEEHLTSLEELETLETFLNLIKFDKKLKLKTLENNKELTNKLVIENAKLEEKLNILNLDITEKPELNNLITELSVLLNNFNLLELNSSK</sequence>
<dbReference type="AlphaFoldDB" id="A0A137PBG6"/>
<keyword evidence="1" id="KW-0175">Coiled coil</keyword>
<evidence type="ECO:0000313" key="3">
    <source>
        <dbReference type="Proteomes" id="UP000070444"/>
    </source>
</evidence>
<accession>A0A137PBG6</accession>